<evidence type="ECO:0000256" key="2">
    <source>
        <dbReference type="SAM" id="MobiDB-lite"/>
    </source>
</evidence>
<gene>
    <name evidence="3" type="ORF">EYF80_040403</name>
</gene>
<dbReference type="AlphaFoldDB" id="A0A4Z2G848"/>
<dbReference type="OrthoDB" id="9944291at2759"/>
<feature type="coiled-coil region" evidence="1">
    <location>
        <begin position="476"/>
        <end position="503"/>
    </location>
</feature>
<accession>A0A4Z2G848</accession>
<organism evidence="3 4">
    <name type="scientific">Liparis tanakae</name>
    <name type="common">Tanaka's snailfish</name>
    <dbReference type="NCBI Taxonomy" id="230148"/>
    <lineage>
        <taxon>Eukaryota</taxon>
        <taxon>Metazoa</taxon>
        <taxon>Chordata</taxon>
        <taxon>Craniata</taxon>
        <taxon>Vertebrata</taxon>
        <taxon>Euteleostomi</taxon>
        <taxon>Actinopterygii</taxon>
        <taxon>Neopterygii</taxon>
        <taxon>Teleostei</taxon>
        <taxon>Neoteleostei</taxon>
        <taxon>Acanthomorphata</taxon>
        <taxon>Eupercaria</taxon>
        <taxon>Perciformes</taxon>
        <taxon>Cottioidei</taxon>
        <taxon>Cottales</taxon>
        <taxon>Liparidae</taxon>
        <taxon>Liparis</taxon>
    </lineage>
</organism>
<proteinExistence type="predicted"/>
<feature type="region of interest" description="Disordered" evidence="2">
    <location>
        <begin position="38"/>
        <end position="136"/>
    </location>
</feature>
<evidence type="ECO:0000313" key="3">
    <source>
        <dbReference type="EMBL" id="TNN49391.1"/>
    </source>
</evidence>
<evidence type="ECO:0000313" key="4">
    <source>
        <dbReference type="Proteomes" id="UP000314294"/>
    </source>
</evidence>
<sequence length="640" mass="67236">MGTNSSTRRVSFESDENENISVVKGIRLSENVINRMREPEVPPKLQHAPPAPPPMAPPLLTPLPLLRPLPPLFDPITSSPPPPPVVEPVALPAPPPPAPPATETVAAPPPPPPQPPKEQVAAPAFGDMAPPSPSPSAAAVAVAAPAYEPVVAPPPPAPAAVEPIILPTSVPPSAPIAPPLLAPCHAAVKAVAALAPSPLAIEPAPLPINQSVASPPVIEPIAPSHVIVPIAPPSVAEPIPPPLPVKEPIIAPPLPKSEPLSSPPVFEPVLIPPPALHPSGNALSLQRAEPFTAPPLPEFTAPCEPVALPPQPPVDPVSLAPAPEPVVVPESISVPPPSPPPPPPAAAAASLKDPRQCLSYQKLLSGRPRGARSPSAAALCRAGEDVLINEESSELGGLLEFNFNGAALRGSSGATAASVFEDAVDRQSPPPYARVFLLKARRTKASLRLPLVRSPFSLAVRSLQKRRGVDEEALRKKITDELFKGLEQDRAKAERELQAWALNELQISGSACFSPVAVKWRLCGGSVRFIWVQPELICIKERLQGADLPPPLLCEPSEQNDSEEEEDVNQIAAAGTIPEKTTEMFSLLRPLFPVHLITTLSRFFLAAAVRRSARGGTGRRVRQGPIQTVLDSSTSEGSMR</sequence>
<dbReference type="EMBL" id="SRLO01000658">
    <property type="protein sequence ID" value="TNN49391.1"/>
    <property type="molecule type" value="Genomic_DNA"/>
</dbReference>
<feature type="compositionally biased region" description="Polar residues" evidence="2">
    <location>
        <begin position="625"/>
        <end position="640"/>
    </location>
</feature>
<name>A0A4Z2G848_9TELE</name>
<comment type="caution">
    <text evidence="3">The sequence shown here is derived from an EMBL/GenBank/DDBJ whole genome shotgun (WGS) entry which is preliminary data.</text>
</comment>
<evidence type="ECO:0000256" key="1">
    <source>
        <dbReference type="SAM" id="Coils"/>
    </source>
</evidence>
<feature type="compositionally biased region" description="Pro residues" evidence="2">
    <location>
        <begin position="334"/>
        <end position="345"/>
    </location>
</feature>
<dbReference type="InterPro" id="IPR052632">
    <property type="entry name" value="MICOS_subunit_Mic19"/>
</dbReference>
<feature type="region of interest" description="Disordered" evidence="2">
    <location>
        <begin position="330"/>
        <end position="351"/>
    </location>
</feature>
<dbReference type="Proteomes" id="UP000314294">
    <property type="component" value="Unassembled WGS sequence"/>
</dbReference>
<feature type="region of interest" description="Disordered" evidence="2">
    <location>
        <begin position="302"/>
        <end position="321"/>
    </location>
</feature>
<keyword evidence="1" id="KW-0175">Coiled coil</keyword>
<dbReference type="PANTHER" id="PTHR21588:SF23">
    <property type="entry name" value="MICOS COMPLEX SUBUNIT MIC19 ISOFORM X1"/>
    <property type="match status" value="1"/>
</dbReference>
<feature type="compositionally biased region" description="Pro residues" evidence="2">
    <location>
        <begin position="107"/>
        <end position="116"/>
    </location>
</feature>
<protein>
    <submittedName>
        <fullName evidence="3">Uncharacterized protein</fullName>
    </submittedName>
</protein>
<reference evidence="3 4" key="1">
    <citation type="submission" date="2019-03" db="EMBL/GenBank/DDBJ databases">
        <title>First draft genome of Liparis tanakae, snailfish: a comprehensive survey of snailfish specific genes.</title>
        <authorList>
            <person name="Kim W."/>
            <person name="Song I."/>
            <person name="Jeong J.-H."/>
            <person name="Kim D."/>
            <person name="Kim S."/>
            <person name="Ryu S."/>
            <person name="Song J.Y."/>
            <person name="Lee S.K."/>
        </authorList>
    </citation>
    <scope>NUCLEOTIDE SEQUENCE [LARGE SCALE GENOMIC DNA]</scope>
    <source>
        <tissue evidence="3">Muscle</tissue>
    </source>
</reference>
<feature type="region of interest" description="Disordered" evidence="2">
    <location>
        <begin position="616"/>
        <end position="640"/>
    </location>
</feature>
<dbReference type="GO" id="GO:0007007">
    <property type="term" value="P:inner mitochondrial membrane organization"/>
    <property type="evidence" value="ECO:0007669"/>
    <property type="project" value="TreeGrafter"/>
</dbReference>
<keyword evidence="4" id="KW-1185">Reference proteome</keyword>
<feature type="compositionally biased region" description="Pro residues" evidence="2">
    <location>
        <begin position="49"/>
        <end position="100"/>
    </location>
</feature>
<dbReference type="PANTHER" id="PTHR21588">
    <property type="entry name" value="COILED-COIL-HELIX-COILED-COIL-HELIX DOMAIN CONTAINING 6"/>
    <property type="match status" value="1"/>
</dbReference>
<dbReference type="GO" id="GO:0061617">
    <property type="term" value="C:MICOS complex"/>
    <property type="evidence" value="ECO:0007669"/>
    <property type="project" value="TreeGrafter"/>
</dbReference>